<feature type="transmembrane region" description="Helical" evidence="1">
    <location>
        <begin position="12"/>
        <end position="45"/>
    </location>
</feature>
<feature type="transmembrane region" description="Helical" evidence="1">
    <location>
        <begin position="97"/>
        <end position="116"/>
    </location>
</feature>
<dbReference type="EMBL" id="CP004374">
    <property type="protein sequence ID" value="AGM27066.1"/>
    <property type="molecule type" value="Genomic_DNA"/>
</dbReference>
<dbReference type="InterPro" id="IPR021315">
    <property type="entry name" value="Gap/Sap"/>
</dbReference>
<feature type="transmembrane region" description="Helical" evidence="1">
    <location>
        <begin position="57"/>
        <end position="77"/>
    </location>
</feature>
<proteinExistence type="predicted"/>
<dbReference type="Pfam" id="PF11139">
    <property type="entry name" value="SfLAP"/>
    <property type="match status" value="1"/>
</dbReference>
<dbReference type="Proteomes" id="UP000013961">
    <property type="component" value="Chromosome"/>
</dbReference>
<protein>
    <recommendedName>
        <fullName evidence="4">Integral membrane protein</fullName>
    </recommendedName>
</protein>
<name>A0AB33A5M5_9MYCO</name>
<evidence type="ECO:0000256" key="1">
    <source>
        <dbReference type="SAM" id="Phobius"/>
    </source>
</evidence>
<sequence length="244" mass="26339">MRRNTIDLPVSSAIVLTLLLAFAGFACLDALNVLNIGVATTIVYVTRLERRSVFPGGLSFVTGLFVALFTFGVATVLGVRSLTDVAAGAEITPSTRYWAQLVIGVLLIAVAALTWFSEPVTPPWIRSVARRHPWLLAFVGLALGYAEAPTSVPYLSALAMLASRHPLPTLWPLLLVGYGLVAILPSLLILVLSTRRSPRARRMQRGLVRTVTRHGPTAIRVIFLCLGMVLITSALVHHSALGLR</sequence>
<feature type="transmembrane region" description="Helical" evidence="1">
    <location>
        <begin position="170"/>
        <end position="194"/>
    </location>
</feature>
<dbReference type="KEGG" id="mabb:MASS_0464"/>
<accession>A0AB33A5M5</accession>
<evidence type="ECO:0008006" key="4">
    <source>
        <dbReference type="Google" id="ProtNLM"/>
    </source>
</evidence>
<reference evidence="2 3" key="1">
    <citation type="journal article" date="2013" name="Genome Announc.">
        <title>Complete Genome Sequence of Mycobacterium massiliense Clinical Strain Asan 50594, Belonging to the Type II Genotype.</title>
        <authorList>
            <person name="Kim B.J."/>
            <person name="Kim B.R."/>
            <person name="Hong S.H."/>
            <person name="Seok S.H."/>
            <person name="Kook Y.H."/>
            <person name="Kim B.J."/>
        </authorList>
    </citation>
    <scope>NUCLEOTIDE SEQUENCE [LARGE SCALE GENOMIC DNA]</scope>
    <source>
        <strain evidence="2 3">50594</strain>
    </source>
</reference>
<keyword evidence="1" id="KW-0812">Transmembrane</keyword>
<gene>
    <name evidence="2" type="ORF">MASS_0464</name>
</gene>
<keyword evidence="1" id="KW-1133">Transmembrane helix</keyword>
<organism evidence="2 3">
    <name type="scientific">Mycobacteroides abscessus subsp. bolletii 50594</name>
    <dbReference type="NCBI Taxonomy" id="1303024"/>
    <lineage>
        <taxon>Bacteria</taxon>
        <taxon>Bacillati</taxon>
        <taxon>Actinomycetota</taxon>
        <taxon>Actinomycetes</taxon>
        <taxon>Mycobacteriales</taxon>
        <taxon>Mycobacteriaceae</taxon>
        <taxon>Mycobacteroides</taxon>
        <taxon>Mycobacteroides abscessus</taxon>
    </lineage>
</organism>
<evidence type="ECO:0000313" key="2">
    <source>
        <dbReference type="EMBL" id="AGM27066.1"/>
    </source>
</evidence>
<feature type="transmembrane region" description="Helical" evidence="1">
    <location>
        <begin position="128"/>
        <end position="146"/>
    </location>
</feature>
<dbReference type="AlphaFoldDB" id="A0AB33A5M5"/>
<feature type="transmembrane region" description="Helical" evidence="1">
    <location>
        <begin position="215"/>
        <end position="236"/>
    </location>
</feature>
<dbReference type="PROSITE" id="PS51257">
    <property type="entry name" value="PROKAR_LIPOPROTEIN"/>
    <property type="match status" value="1"/>
</dbReference>
<evidence type="ECO:0000313" key="3">
    <source>
        <dbReference type="Proteomes" id="UP000013961"/>
    </source>
</evidence>
<keyword evidence="1" id="KW-0472">Membrane</keyword>